<feature type="transmembrane region" description="Helical" evidence="12">
    <location>
        <begin position="20"/>
        <end position="41"/>
    </location>
</feature>
<name>A0A5B0WPR8_9GAMM</name>
<dbReference type="EMBL" id="VTUX01000010">
    <property type="protein sequence ID" value="KAA1188458.1"/>
    <property type="molecule type" value="Genomic_DNA"/>
</dbReference>
<comment type="caution">
    <text evidence="14">The sequence shown here is derived from an EMBL/GenBank/DDBJ whole genome shotgun (WGS) entry which is preliminary data.</text>
</comment>
<keyword evidence="11 12" id="KW-0472">Membrane</keyword>
<keyword evidence="3" id="KW-0813">Transport</keyword>
<keyword evidence="5" id="KW-0349">Heme</keyword>
<evidence type="ECO:0000256" key="6">
    <source>
        <dbReference type="ARBA" id="ARBA00022692"/>
    </source>
</evidence>
<dbReference type="SUPFAM" id="SSF48695">
    <property type="entry name" value="Multiheme cytochromes"/>
    <property type="match status" value="1"/>
</dbReference>
<keyword evidence="10" id="KW-0408">Iron</keyword>
<evidence type="ECO:0000256" key="10">
    <source>
        <dbReference type="ARBA" id="ARBA00023004"/>
    </source>
</evidence>
<keyword evidence="7" id="KW-0479">Metal-binding</keyword>
<evidence type="ECO:0000256" key="3">
    <source>
        <dbReference type="ARBA" id="ARBA00022448"/>
    </source>
</evidence>
<comment type="subcellular location">
    <subcellularLocation>
        <location evidence="1">Cell membrane</location>
    </subcellularLocation>
</comment>
<evidence type="ECO:0000256" key="2">
    <source>
        <dbReference type="ARBA" id="ARBA00007395"/>
    </source>
</evidence>
<dbReference type="AlphaFoldDB" id="A0A5B0WPR8"/>
<dbReference type="GO" id="GO:0009061">
    <property type="term" value="P:anaerobic respiration"/>
    <property type="evidence" value="ECO:0007669"/>
    <property type="project" value="TreeGrafter"/>
</dbReference>
<dbReference type="InterPro" id="IPR051174">
    <property type="entry name" value="Cytochrome_c-type_ET"/>
</dbReference>
<evidence type="ECO:0000256" key="4">
    <source>
        <dbReference type="ARBA" id="ARBA00022475"/>
    </source>
</evidence>
<dbReference type="GO" id="GO:0009055">
    <property type="term" value="F:electron transfer activity"/>
    <property type="evidence" value="ECO:0007669"/>
    <property type="project" value="TreeGrafter"/>
</dbReference>
<evidence type="ECO:0000256" key="12">
    <source>
        <dbReference type="SAM" id="Phobius"/>
    </source>
</evidence>
<dbReference type="Proteomes" id="UP000323708">
    <property type="component" value="Unassembled WGS sequence"/>
</dbReference>
<gene>
    <name evidence="14" type="ORF">F0M18_18365</name>
</gene>
<evidence type="ECO:0000256" key="7">
    <source>
        <dbReference type="ARBA" id="ARBA00022723"/>
    </source>
</evidence>
<feature type="domain" description="NapC/NirT cytochrome c N-terminal" evidence="13">
    <location>
        <begin position="21"/>
        <end position="182"/>
    </location>
</feature>
<evidence type="ECO:0000256" key="11">
    <source>
        <dbReference type="ARBA" id="ARBA00023136"/>
    </source>
</evidence>
<dbReference type="InterPro" id="IPR036280">
    <property type="entry name" value="Multihaem_cyt_sf"/>
</dbReference>
<keyword evidence="6 12" id="KW-0812">Transmembrane</keyword>
<dbReference type="Gene3D" id="1.10.3820.10">
    <property type="entry name" value="Di-heme elbow motif domain"/>
    <property type="match status" value="1"/>
</dbReference>
<evidence type="ECO:0000256" key="8">
    <source>
        <dbReference type="ARBA" id="ARBA00022982"/>
    </source>
</evidence>
<dbReference type="InterPro" id="IPR038266">
    <property type="entry name" value="NapC/NirT_cytc_sf"/>
</dbReference>
<evidence type="ECO:0000256" key="1">
    <source>
        <dbReference type="ARBA" id="ARBA00004236"/>
    </source>
</evidence>
<organism evidence="14 15">
    <name type="scientific">Pseudohalioglobus sediminis</name>
    <dbReference type="NCBI Taxonomy" id="2606449"/>
    <lineage>
        <taxon>Bacteria</taxon>
        <taxon>Pseudomonadati</taxon>
        <taxon>Pseudomonadota</taxon>
        <taxon>Gammaproteobacteria</taxon>
        <taxon>Cellvibrionales</taxon>
        <taxon>Halieaceae</taxon>
        <taxon>Pseudohalioglobus</taxon>
    </lineage>
</organism>
<keyword evidence="15" id="KW-1185">Reference proteome</keyword>
<dbReference type="InterPro" id="IPR005126">
    <property type="entry name" value="NapC/NirT_cyt_c_N"/>
</dbReference>
<evidence type="ECO:0000256" key="9">
    <source>
        <dbReference type="ARBA" id="ARBA00022989"/>
    </source>
</evidence>
<comment type="similarity">
    <text evidence="2">Belongs to the NapC/NirT/NrfH family.</text>
</comment>
<keyword evidence="8" id="KW-0249">Electron transport</keyword>
<sequence>MKRELETRDQCSVNLFNNRIVKALVVLSVVGIGAIASWAVFDTAFHATGDYEFCTSCHGYEPIAAAYREDVHGGNNQYGFRAACNDCHLPHDNSLHYFVVKAKHGIVDPTMSLLKEPHEIDWHGIRERREKFVYDSSCLNCHKYLQEATESNRKAFRGHRRYFNDPDDYSCVECHEHVGHNRLGYHLEAMGWPKPEGEK</sequence>
<dbReference type="PANTHER" id="PTHR30333">
    <property type="entry name" value="CYTOCHROME C-TYPE PROTEIN"/>
    <property type="match status" value="1"/>
</dbReference>
<dbReference type="PANTHER" id="PTHR30333:SF1">
    <property type="entry name" value="CYTOCHROME C-TYPE PROTEIN NAPC"/>
    <property type="match status" value="1"/>
</dbReference>
<dbReference type="GO" id="GO:0005886">
    <property type="term" value="C:plasma membrane"/>
    <property type="evidence" value="ECO:0007669"/>
    <property type="project" value="UniProtKB-SubCell"/>
</dbReference>
<protein>
    <recommendedName>
        <fullName evidence="13">NapC/NirT cytochrome c N-terminal domain-containing protein</fullName>
    </recommendedName>
</protein>
<dbReference type="Pfam" id="PF03264">
    <property type="entry name" value="Cytochrom_NNT"/>
    <property type="match status" value="1"/>
</dbReference>
<evidence type="ECO:0000313" key="14">
    <source>
        <dbReference type="EMBL" id="KAA1188458.1"/>
    </source>
</evidence>
<accession>A0A5B0WPR8</accession>
<proteinExistence type="inferred from homology"/>
<dbReference type="GO" id="GO:0046872">
    <property type="term" value="F:metal ion binding"/>
    <property type="evidence" value="ECO:0007669"/>
    <property type="project" value="UniProtKB-KW"/>
</dbReference>
<evidence type="ECO:0000259" key="13">
    <source>
        <dbReference type="Pfam" id="PF03264"/>
    </source>
</evidence>
<keyword evidence="4" id="KW-1003">Cell membrane</keyword>
<reference evidence="14 15" key="1">
    <citation type="submission" date="2019-09" db="EMBL/GenBank/DDBJ databases">
        <authorList>
            <person name="Chen X.-Y."/>
        </authorList>
    </citation>
    <scope>NUCLEOTIDE SEQUENCE [LARGE SCALE GENOMIC DNA]</scope>
    <source>
        <strain evidence="14 15">NY5</strain>
    </source>
</reference>
<keyword evidence="9 12" id="KW-1133">Transmembrane helix</keyword>
<evidence type="ECO:0000256" key="5">
    <source>
        <dbReference type="ARBA" id="ARBA00022617"/>
    </source>
</evidence>
<evidence type="ECO:0000313" key="15">
    <source>
        <dbReference type="Proteomes" id="UP000323708"/>
    </source>
</evidence>